<evidence type="ECO:0000313" key="1">
    <source>
        <dbReference type="EMBL" id="KAJ2797722.1"/>
    </source>
</evidence>
<dbReference type="EMBL" id="JANBUN010001530">
    <property type="protein sequence ID" value="KAJ2797722.1"/>
    <property type="molecule type" value="Genomic_DNA"/>
</dbReference>
<sequence>MASKRKCLEEAEEERQPDVADATARLKALNTGRHVDAASRTQMLLRFGQRLQARRSKRQSQGPAAAPAGQCLQCQAVGRKAAVCAHCTGPMCAGCARPCCRCCRVFCATCTMLDYTAQETQSVCFDCSG</sequence>
<evidence type="ECO:0000313" key="2">
    <source>
        <dbReference type="Proteomes" id="UP001140087"/>
    </source>
</evidence>
<organism evidence="1 2">
    <name type="scientific">Coemansia helicoidea</name>
    <dbReference type="NCBI Taxonomy" id="1286919"/>
    <lineage>
        <taxon>Eukaryota</taxon>
        <taxon>Fungi</taxon>
        <taxon>Fungi incertae sedis</taxon>
        <taxon>Zoopagomycota</taxon>
        <taxon>Kickxellomycotina</taxon>
        <taxon>Kickxellomycetes</taxon>
        <taxon>Kickxellales</taxon>
        <taxon>Kickxellaceae</taxon>
        <taxon>Coemansia</taxon>
    </lineage>
</organism>
<dbReference type="Proteomes" id="UP001140087">
    <property type="component" value="Unassembled WGS sequence"/>
</dbReference>
<accession>A0ACC1KYJ1</accession>
<name>A0ACC1KYJ1_9FUNG</name>
<reference evidence="1" key="1">
    <citation type="submission" date="2022-07" db="EMBL/GenBank/DDBJ databases">
        <title>Phylogenomic reconstructions and comparative analyses of Kickxellomycotina fungi.</title>
        <authorList>
            <person name="Reynolds N.K."/>
            <person name="Stajich J.E."/>
            <person name="Barry K."/>
            <person name="Grigoriev I.V."/>
            <person name="Crous P."/>
            <person name="Smith M.E."/>
        </authorList>
    </citation>
    <scope>NUCLEOTIDE SEQUENCE</scope>
    <source>
        <strain evidence="1">BCRC 34780</strain>
    </source>
</reference>
<comment type="caution">
    <text evidence="1">The sequence shown here is derived from an EMBL/GenBank/DDBJ whole genome shotgun (WGS) entry which is preliminary data.</text>
</comment>
<protein>
    <submittedName>
        <fullName evidence="1">Uncharacterized protein</fullName>
    </submittedName>
</protein>
<proteinExistence type="predicted"/>
<gene>
    <name evidence="1" type="ORF">H4R21_004207</name>
</gene>
<keyword evidence="2" id="KW-1185">Reference proteome</keyword>